<protein>
    <submittedName>
        <fullName evidence="1">Uncharacterized protein</fullName>
    </submittedName>
</protein>
<keyword evidence="2" id="KW-1185">Reference proteome</keyword>
<dbReference type="Proteomes" id="UP000814128">
    <property type="component" value="Unassembled WGS sequence"/>
</dbReference>
<reference evidence="1" key="1">
    <citation type="submission" date="2021-02" db="EMBL/GenBank/DDBJ databases">
        <authorList>
            <consortium name="DOE Joint Genome Institute"/>
            <person name="Ahrendt S."/>
            <person name="Looney B.P."/>
            <person name="Miyauchi S."/>
            <person name="Morin E."/>
            <person name="Drula E."/>
            <person name="Courty P.E."/>
            <person name="Chicoki N."/>
            <person name="Fauchery L."/>
            <person name="Kohler A."/>
            <person name="Kuo A."/>
            <person name="Labutti K."/>
            <person name="Pangilinan J."/>
            <person name="Lipzen A."/>
            <person name="Riley R."/>
            <person name="Andreopoulos W."/>
            <person name="He G."/>
            <person name="Johnson J."/>
            <person name="Barry K.W."/>
            <person name="Grigoriev I.V."/>
            <person name="Nagy L."/>
            <person name="Hibbett D."/>
            <person name="Henrissat B."/>
            <person name="Matheny P.B."/>
            <person name="Labbe J."/>
            <person name="Martin F."/>
        </authorList>
    </citation>
    <scope>NUCLEOTIDE SEQUENCE</scope>
    <source>
        <strain evidence="1">EC-137</strain>
    </source>
</reference>
<comment type="caution">
    <text evidence="1">The sequence shown here is derived from an EMBL/GenBank/DDBJ whole genome shotgun (WGS) entry which is preliminary data.</text>
</comment>
<name>A0ACB8QIG7_9AGAM</name>
<proteinExistence type="predicted"/>
<dbReference type="EMBL" id="MU273581">
    <property type="protein sequence ID" value="KAI0031415.1"/>
    <property type="molecule type" value="Genomic_DNA"/>
</dbReference>
<evidence type="ECO:0000313" key="2">
    <source>
        <dbReference type="Proteomes" id="UP000814128"/>
    </source>
</evidence>
<gene>
    <name evidence="1" type="ORF">K488DRAFT_86848</name>
</gene>
<organism evidence="1 2">
    <name type="scientific">Vararia minispora EC-137</name>
    <dbReference type="NCBI Taxonomy" id="1314806"/>
    <lineage>
        <taxon>Eukaryota</taxon>
        <taxon>Fungi</taxon>
        <taxon>Dikarya</taxon>
        <taxon>Basidiomycota</taxon>
        <taxon>Agaricomycotina</taxon>
        <taxon>Agaricomycetes</taxon>
        <taxon>Russulales</taxon>
        <taxon>Lachnocladiaceae</taxon>
        <taxon>Vararia</taxon>
    </lineage>
</organism>
<evidence type="ECO:0000313" key="1">
    <source>
        <dbReference type="EMBL" id="KAI0031415.1"/>
    </source>
</evidence>
<reference evidence="1" key="2">
    <citation type="journal article" date="2022" name="New Phytol.">
        <title>Evolutionary transition to the ectomycorrhizal habit in the genomes of a hyperdiverse lineage of mushroom-forming fungi.</title>
        <authorList>
            <person name="Looney B."/>
            <person name="Miyauchi S."/>
            <person name="Morin E."/>
            <person name="Drula E."/>
            <person name="Courty P.E."/>
            <person name="Kohler A."/>
            <person name="Kuo A."/>
            <person name="LaButti K."/>
            <person name="Pangilinan J."/>
            <person name="Lipzen A."/>
            <person name="Riley R."/>
            <person name="Andreopoulos W."/>
            <person name="He G."/>
            <person name="Johnson J."/>
            <person name="Nolan M."/>
            <person name="Tritt A."/>
            <person name="Barry K.W."/>
            <person name="Grigoriev I.V."/>
            <person name="Nagy L.G."/>
            <person name="Hibbett D."/>
            <person name="Henrissat B."/>
            <person name="Matheny P.B."/>
            <person name="Labbe J."/>
            <person name="Martin F.M."/>
        </authorList>
    </citation>
    <scope>NUCLEOTIDE SEQUENCE</scope>
    <source>
        <strain evidence="1">EC-137</strain>
    </source>
</reference>
<sequence length="722" mass="77676">MPYTVKLRRGDVTRRIPFPVRPRWVDLAAKIQQLFSISVDFAGVSYLDADGDEVTLSSQDEIEDYYASFPNADTFKFTAIDLTVSRQEDRPIPGTPTSRNTFGGPNILYEVDQDWQIPIGEPYGRFGREDSLHAYVETIESSSSLSRAQEDERTAPFKGQEKAKTRDTRSSTSTVSDGVSSTASVIDSDAPSKPPVHVAIHGLHHMPSDTFGHRPAVSTPAHDFSPSASSTPCGTSTSARTATLSPLIQTPPAPEPSISSAQVPDPPSPEIHPETFATPTVSFVDDVAALLESFGIVLQSHPELTGSLRTILNNIQNGTYWSAHRDGLSRAAEDIRRVSLLASSAVDASMQDMQRATEEEAKRRIADGLENLFRPFTGVVGSTTAASVPTAASAPAAPGPNAAPAVPDLVSMMTPPQPSAPPPRTPAGTNIPMGHSLPTSQPALVVPPWSVFKPYVPAQTGQPRASVPAINTQNIASRPPDVSFYSATPVSPSSGRERPRASDLKASLEAAKENYKREKERYRREREERRRLRLARDTNEIRAGGDTAPRDNAAPVAQVAPVPPATDVPVVPVTPPRPPRQVISNARGGFPQMEIVELPSPKKSPKRQHANSGAGATITAIPMSQAMRNVVEKLGNVSLGIFTGTRRSTDPALQMGFSEDSYPFLNSAIDAHLPLQSEITKEKENDVVNEVVEDLLASEPAAHVPGSLRASGSGTRQPEFWL</sequence>
<accession>A0ACB8QIG7</accession>